<keyword evidence="1" id="KW-1133">Transmembrane helix</keyword>
<reference evidence="2" key="1">
    <citation type="submission" date="2021-01" db="EMBL/GenBank/DDBJ databases">
        <title>Adiantum capillus-veneris genome.</title>
        <authorList>
            <person name="Fang Y."/>
            <person name="Liao Q."/>
        </authorList>
    </citation>
    <scope>NUCLEOTIDE SEQUENCE</scope>
    <source>
        <strain evidence="2">H3</strain>
        <tissue evidence="2">Leaf</tissue>
    </source>
</reference>
<dbReference type="AlphaFoldDB" id="A0A9D4ZNC9"/>
<protein>
    <submittedName>
        <fullName evidence="2">Uncharacterized protein</fullName>
    </submittedName>
</protein>
<keyword evidence="3" id="KW-1185">Reference proteome</keyword>
<evidence type="ECO:0000256" key="1">
    <source>
        <dbReference type="SAM" id="Phobius"/>
    </source>
</evidence>
<dbReference type="Proteomes" id="UP000886520">
    <property type="component" value="Chromosome 2"/>
</dbReference>
<gene>
    <name evidence="2" type="ORF">GOP47_0001547</name>
</gene>
<dbReference type="EMBL" id="JABFUD020000003">
    <property type="protein sequence ID" value="KAI5081804.1"/>
    <property type="molecule type" value="Genomic_DNA"/>
</dbReference>
<sequence length="117" mass="12695">MNASDQFGMSLATGLSIFTCVLLLASRYKSWYCLQKGQRMDSVYVFSFAITTQVGRGYPIKSHKKIEGIKADTDEGGIGTLSSDAAVRLEGCVGELADREARATQKTERPFASQACS</sequence>
<feature type="transmembrane region" description="Helical" evidence="1">
    <location>
        <begin position="6"/>
        <end position="26"/>
    </location>
</feature>
<proteinExistence type="predicted"/>
<name>A0A9D4ZNC9_ADICA</name>
<organism evidence="2 3">
    <name type="scientific">Adiantum capillus-veneris</name>
    <name type="common">Maidenhair fern</name>
    <dbReference type="NCBI Taxonomy" id="13818"/>
    <lineage>
        <taxon>Eukaryota</taxon>
        <taxon>Viridiplantae</taxon>
        <taxon>Streptophyta</taxon>
        <taxon>Embryophyta</taxon>
        <taxon>Tracheophyta</taxon>
        <taxon>Polypodiopsida</taxon>
        <taxon>Polypodiidae</taxon>
        <taxon>Polypodiales</taxon>
        <taxon>Pteridineae</taxon>
        <taxon>Pteridaceae</taxon>
        <taxon>Vittarioideae</taxon>
        <taxon>Adiantum</taxon>
    </lineage>
</organism>
<comment type="caution">
    <text evidence="2">The sequence shown here is derived from an EMBL/GenBank/DDBJ whole genome shotgun (WGS) entry which is preliminary data.</text>
</comment>
<evidence type="ECO:0000313" key="2">
    <source>
        <dbReference type="EMBL" id="KAI5081804.1"/>
    </source>
</evidence>
<evidence type="ECO:0000313" key="3">
    <source>
        <dbReference type="Proteomes" id="UP000886520"/>
    </source>
</evidence>
<keyword evidence="1" id="KW-0472">Membrane</keyword>
<keyword evidence="1" id="KW-0812">Transmembrane</keyword>
<accession>A0A9D4ZNC9</accession>